<dbReference type="GO" id="GO:0015421">
    <property type="term" value="F:ABC-type oligopeptide transporter activity"/>
    <property type="evidence" value="ECO:0007669"/>
    <property type="project" value="TreeGrafter"/>
</dbReference>
<reference evidence="9" key="1">
    <citation type="submission" date="2017-02" db="UniProtKB">
        <authorList>
            <consortium name="WormBaseParasite"/>
        </authorList>
    </citation>
    <scope>IDENTIFICATION</scope>
</reference>
<comment type="subcellular location">
    <subcellularLocation>
        <location evidence="1">Membrane</location>
        <topology evidence="1">Multi-pass membrane protein</topology>
    </subcellularLocation>
</comment>
<feature type="transmembrane region" description="Helical" evidence="5">
    <location>
        <begin position="37"/>
        <end position="60"/>
    </location>
</feature>
<evidence type="ECO:0000259" key="6">
    <source>
        <dbReference type="PROSITE" id="PS50929"/>
    </source>
</evidence>
<dbReference type="Pfam" id="PF00664">
    <property type="entry name" value="ABC_membrane"/>
    <property type="match status" value="1"/>
</dbReference>
<keyword evidence="2 5" id="KW-0812">Transmembrane</keyword>
<dbReference type="EMBL" id="UZAE01012407">
    <property type="protein sequence ID" value="VDO05008.1"/>
    <property type="molecule type" value="Genomic_DNA"/>
</dbReference>
<organism evidence="9">
    <name type="scientific">Rodentolepis nana</name>
    <name type="common">Dwarf tapeworm</name>
    <name type="synonym">Hymenolepis nana</name>
    <dbReference type="NCBI Taxonomy" id="102285"/>
    <lineage>
        <taxon>Eukaryota</taxon>
        <taxon>Metazoa</taxon>
        <taxon>Spiralia</taxon>
        <taxon>Lophotrochozoa</taxon>
        <taxon>Platyhelminthes</taxon>
        <taxon>Cestoda</taxon>
        <taxon>Eucestoda</taxon>
        <taxon>Cyclophyllidea</taxon>
        <taxon>Hymenolepididae</taxon>
        <taxon>Rodentolepis</taxon>
    </lineage>
</organism>
<dbReference type="InterPro" id="IPR011527">
    <property type="entry name" value="ABC1_TM_dom"/>
</dbReference>
<keyword evidence="8" id="KW-1185">Reference proteome</keyword>
<dbReference type="SUPFAM" id="SSF90123">
    <property type="entry name" value="ABC transporter transmembrane region"/>
    <property type="match status" value="1"/>
</dbReference>
<evidence type="ECO:0000256" key="5">
    <source>
        <dbReference type="SAM" id="Phobius"/>
    </source>
</evidence>
<evidence type="ECO:0000256" key="3">
    <source>
        <dbReference type="ARBA" id="ARBA00022989"/>
    </source>
</evidence>
<feature type="transmembrane region" description="Helical" evidence="5">
    <location>
        <begin position="261"/>
        <end position="286"/>
    </location>
</feature>
<dbReference type="InterPro" id="IPR027417">
    <property type="entry name" value="P-loop_NTPase"/>
</dbReference>
<dbReference type="GO" id="GO:0005524">
    <property type="term" value="F:ATP binding"/>
    <property type="evidence" value="ECO:0007669"/>
    <property type="project" value="InterPro"/>
</dbReference>
<gene>
    <name evidence="7" type="ORF">HNAJ_LOCUS8851</name>
</gene>
<evidence type="ECO:0000256" key="4">
    <source>
        <dbReference type="ARBA" id="ARBA00023136"/>
    </source>
</evidence>
<evidence type="ECO:0000256" key="2">
    <source>
        <dbReference type="ARBA" id="ARBA00022692"/>
    </source>
</evidence>
<dbReference type="PANTHER" id="PTHR43394:SF27">
    <property type="entry name" value="ATP-DEPENDENT TRANSLOCASE ABCB1-LIKE"/>
    <property type="match status" value="1"/>
</dbReference>
<feature type="transmembrane region" description="Helical" evidence="5">
    <location>
        <begin position="85"/>
        <end position="104"/>
    </location>
</feature>
<keyword evidence="4 5" id="KW-0472">Membrane</keyword>
<feature type="transmembrane region" description="Helical" evidence="5">
    <location>
        <begin position="158"/>
        <end position="178"/>
    </location>
</feature>
<evidence type="ECO:0000256" key="1">
    <source>
        <dbReference type="ARBA" id="ARBA00004141"/>
    </source>
</evidence>
<dbReference type="PANTHER" id="PTHR43394">
    <property type="entry name" value="ATP-DEPENDENT PERMEASE MDL1, MITOCHONDRIAL"/>
    <property type="match status" value="1"/>
</dbReference>
<dbReference type="GO" id="GO:0090374">
    <property type="term" value="P:oligopeptide export from mitochondrion"/>
    <property type="evidence" value="ECO:0007669"/>
    <property type="project" value="TreeGrafter"/>
</dbReference>
<name>A0A0R3TNA8_RODNA</name>
<dbReference type="Gene3D" id="3.40.50.300">
    <property type="entry name" value="P-loop containing nucleotide triphosphate hydrolases"/>
    <property type="match status" value="1"/>
</dbReference>
<dbReference type="Proteomes" id="UP000278807">
    <property type="component" value="Unassembled WGS sequence"/>
</dbReference>
<feature type="transmembrane region" description="Helical" evidence="5">
    <location>
        <begin position="184"/>
        <end position="204"/>
    </location>
</feature>
<proteinExistence type="predicted"/>
<dbReference type="GO" id="GO:0005743">
    <property type="term" value="C:mitochondrial inner membrane"/>
    <property type="evidence" value="ECO:0007669"/>
    <property type="project" value="TreeGrafter"/>
</dbReference>
<feature type="domain" description="ABC transmembrane type-1" evidence="6">
    <location>
        <begin position="40"/>
        <end position="325"/>
    </location>
</feature>
<dbReference type="WBParaSite" id="HNAJ_0000885501-mRNA-1">
    <property type="protein sequence ID" value="HNAJ_0000885501-mRNA-1"/>
    <property type="gene ID" value="HNAJ_0000885501"/>
</dbReference>
<dbReference type="InterPro" id="IPR036640">
    <property type="entry name" value="ABC1_TM_sf"/>
</dbReference>
<keyword evidence="3 5" id="KW-1133">Transmembrane helix</keyword>
<evidence type="ECO:0000313" key="7">
    <source>
        <dbReference type="EMBL" id="VDO05008.1"/>
    </source>
</evidence>
<accession>A0A0R3TNA8</accession>
<evidence type="ECO:0000313" key="9">
    <source>
        <dbReference type="WBParaSite" id="HNAJ_0000885501-mRNA-1"/>
    </source>
</evidence>
<dbReference type="STRING" id="102285.A0A0R3TNA8"/>
<sequence length="378" mass="41502">MKQDIDIDSASEKKIETESNFSFDHDESLAEDGWDKLLIFIGIFGSVVTGVASPASLYLFSKVVTALTTKSTQSSVEIFGEYVPYYLGIGSITFTLAFLQMFALKVSAHRQSRRIRLLLFKQILRQDIVWFDEQSAGSLITKLSYNIDQIEGGIGDRLGTFIQNVVSAAAAIIVSLAIGWKLALVSLAMAPVTLGSFMLLGFALRKYSAKEVAAYENAGSVASEILSSIRTVYAFGRQQMETLRYEHELGSSAKVFLIKSVLMGVGMGMIGCSLFCTTALLLWYGVELIIEENYDNGIVVSVIMSFIIGNTSLGRSLPEIEFFANAMQSAASIFSIIDRVPSIDVMGEGKILDSFTGKLEFKNVSFFYSTRPDFQVSI</sequence>
<dbReference type="Gene3D" id="1.20.1560.10">
    <property type="entry name" value="ABC transporter type 1, transmembrane domain"/>
    <property type="match status" value="1"/>
</dbReference>
<dbReference type="AlphaFoldDB" id="A0A0R3TNA8"/>
<dbReference type="CDD" id="cd18577">
    <property type="entry name" value="ABC_6TM_Pgp_ABCB1_D1_like"/>
    <property type="match status" value="1"/>
</dbReference>
<dbReference type="OrthoDB" id="6500128at2759"/>
<protein>
    <submittedName>
        <fullName evidence="9">ABC transmembrane type-1 domain-containing protein</fullName>
    </submittedName>
</protein>
<feature type="transmembrane region" description="Helical" evidence="5">
    <location>
        <begin position="298"/>
        <end position="317"/>
    </location>
</feature>
<dbReference type="PROSITE" id="PS50929">
    <property type="entry name" value="ABC_TM1F"/>
    <property type="match status" value="1"/>
</dbReference>
<evidence type="ECO:0000313" key="8">
    <source>
        <dbReference type="Proteomes" id="UP000278807"/>
    </source>
</evidence>
<reference evidence="7 8" key="2">
    <citation type="submission" date="2018-11" db="EMBL/GenBank/DDBJ databases">
        <authorList>
            <consortium name="Pathogen Informatics"/>
        </authorList>
    </citation>
    <scope>NUCLEOTIDE SEQUENCE [LARGE SCALE GENOMIC DNA]</scope>
</reference>
<dbReference type="InterPro" id="IPR039421">
    <property type="entry name" value="Type_1_exporter"/>
</dbReference>